<comment type="caution">
    <text evidence="8">The sequence shown here is derived from an EMBL/GenBank/DDBJ whole genome shotgun (WGS) entry which is preliminary data.</text>
</comment>
<dbReference type="InParanoid" id="A0A420XQY6"/>
<dbReference type="GO" id="GO:0071949">
    <property type="term" value="F:FAD binding"/>
    <property type="evidence" value="ECO:0007669"/>
    <property type="project" value="InterPro"/>
</dbReference>
<keyword evidence="9" id="KW-1185">Reference proteome</keyword>
<dbReference type="EMBL" id="RBWV01000011">
    <property type="protein sequence ID" value="RKS75690.1"/>
    <property type="molecule type" value="Genomic_DNA"/>
</dbReference>
<keyword evidence="4" id="KW-0274">FAD</keyword>
<comment type="cofactor">
    <cofactor evidence="1">
        <name>FAD</name>
        <dbReference type="ChEBI" id="CHEBI:57692"/>
    </cofactor>
</comment>
<dbReference type="AlphaFoldDB" id="A0A420XQY6"/>
<dbReference type="Gene3D" id="3.40.462.20">
    <property type="match status" value="1"/>
</dbReference>
<dbReference type="InterPro" id="IPR016166">
    <property type="entry name" value="FAD-bd_PCMH"/>
</dbReference>
<evidence type="ECO:0000256" key="1">
    <source>
        <dbReference type="ARBA" id="ARBA00001974"/>
    </source>
</evidence>
<evidence type="ECO:0000313" key="9">
    <source>
        <dbReference type="Proteomes" id="UP000281955"/>
    </source>
</evidence>
<proteinExistence type="inferred from homology"/>
<evidence type="ECO:0000256" key="5">
    <source>
        <dbReference type="ARBA" id="ARBA00023002"/>
    </source>
</evidence>
<dbReference type="SUPFAM" id="SSF56176">
    <property type="entry name" value="FAD-binding/transporter-associated domain-like"/>
    <property type="match status" value="1"/>
</dbReference>
<feature type="compositionally biased region" description="Polar residues" evidence="6">
    <location>
        <begin position="1"/>
        <end position="23"/>
    </location>
</feature>
<evidence type="ECO:0000256" key="4">
    <source>
        <dbReference type="ARBA" id="ARBA00022827"/>
    </source>
</evidence>
<evidence type="ECO:0000256" key="2">
    <source>
        <dbReference type="ARBA" id="ARBA00005466"/>
    </source>
</evidence>
<dbReference type="Gene3D" id="3.30.465.10">
    <property type="match status" value="1"/>
</dbReference>
<organism evidence="8 9">
    <name type="scientific">Motilibacter peucedani</name>
    <dbReference type="NCBI Taxonomy" id="598650"/>
    <lineage>
        <taxon>Bacteria</taxon>
        <taxon>Bacillati</taxon>
        <taxon>Actinomycetota</taxon>
        <taxon>Actinomycetes</taxon>
        <taxon>Motilibacterales</taxon>
        <taxon>Motilibacteraceae</taxon>
        <taxon>Motilibacter</taxon>
    </lineage>
</organism>
<feature type="region of interest" description="Disordered" evidence="6">
    <location>
        <begin position="1"/>
        <end position="32"/>
    </location>
</feature>
<dbReference type="Gene3D" id="3.30.43.10">
    <property type="entry name" value="Uridine Diphospho-n-acetylenolpyruvylglucosamine Reductase, domain 2"/>
    <property type="match status" value="1"/>
</dbReference>
<dbReference type="InterPro" id="IPR016169">
    <property type="entry name" value="FAD-bd_PCMH_sub2"/>
</dbReference>
<evidence type="ECO:0000259" key="7">
    <source>
        <dbReference type="PROSITE" id="PS51387"/>
    </source>
</evidence>
<dbReference type="Pfam" id="PF01565">
    <property type="entry name" value="FAD_binding_4"/>
    <property type="match status" value="1"/>
</dbReference>
<keyword evidence="5" id="KW-0560">Oxidoreductase</keyword>
<sequence length="486" mass="50028">MTSTTPSQEDPAMTAQTPATTDAPSVPAARTPLSWDALRGRLTGRLALPGQPGYELAIPWNVAVPVQPQAVVAAADAEDVAAVVRFARSHGLTVAVQRTGHGAVPLDASSVMVHTGALDEVSVDVEGRWARVGAGATWQQVLDAATPHGLAPLCGSAPGIGVAGFLTGGGLGPIARSVGVSSDHVRAVEVVTGEGRLRRATPTEHRELFWGLRGGKGTLGVVTAVEIDLLPIAELVGGCLWFDGADAAAVTEAWRRLCEALPEEGTTSLAFAQLPPLPQLPPQIAGRLTVAVRFAWLGEPAHAEELLAPLLAAATPVLGGVGPMPYSAIGSIHADPVDPMPVHEQVSLLRELPAEAVSALVAAAGPGSGSLQTIVEVRHLGGAVAREPQRRSAFCHRDTAFTVLAIGVPVPDPGAVAADASRVLASLAPWTTGARFPNFGASADPAEVARAYDPETLRWLGMLAEQYDPAGVLRVGAVVRTQAHTG</sequence>
<dbReference type="PROSITE" id="PS51387">
    <property type="entry name" value="FAD_PCMH"/>
    <property type="match status" value="1"/>
</dbReference>
<dbReference type="GO" id="GO:0016491">
    <property type="term" value="F:oxidoreductase activity"/>
    <property type="evidence" value="ECO:0007669"/>
    <property type="project" value="UniProtKB-KW"/>
</dbReference>
<dbReference type="PANTHER" id="PTHR42973:SF39">
    <property type="entry name" value="FAD-BINDING PCMH-TYPE DOMAIN-CONTAINING PROTEIN"/>
    <property type="match status" value="1"/>
</dbReference>
<accession>A0A420XQY6</accession>
<feature type="domain" description="FAD-binding PCMH-type" evidence="7">
    <location>
        <begin position="64"/>
        <end position="232"/>
    </location>
</feature>
<dbReference type="PANTHER" id="PTHR42973">
    <property type="entry name" value="BINDING OXIDOREDUCTASE, PUTATIVE (AFU_ORTHOLOGUE AFUA_1G17690)-RELATED"/>
    <property type="match status" value="1"/>
</dbReference>
<dbReference type="FunCoup" id="A0A420XQY6">
    <property type="interactions" value="1"/>
</dbReference>
<evidence type="ECO:0000313" key="8">
    <source>
        <dbReference type="EMBL" id="RKS75690.1"/>
    </source>
</evidence>
<dbReference type="RefSeq" id="WP_231121702.1">
    <property type="nucleotide sequence ID" value="NZ_RBWV01000011.1"/>
</dbReference>
<gene>
    <name evidence="8" type="ORF">CLV35_2167</name>
</gene>
<keyword evidence="3" id="KW-0285">Flavoprotein</keyword>
<protein>
    <submittedName>
        <fullName evidence="8">FAD/FMN-containing dehydrogenase</fullName>
    </submittedName>
</protein>
<dbReference type="InterPro" id="IPR006094">
    <property type="entry name" value="Oxid_FAD_bind_N"/>
</dbReference>
<dbReference type="InterPro" id="IPR036318">
    <property type="entry name" value="FAD-bd_PCMH-like_sf"/>
</dbReference>
<evidence type="ECO:0000256" key="6">
    <source>
        <dbReference type="SAM" id="MobiDB-lite"/>
    </source>
</evidence>
<dbReference type="InterPro" id="IPR050416">
    <property type="entry name" value="FAD-linked_Oxidoreductase"/>
</dbReference>
<dbReference type="InterPro" id="IPR016167">
    <property type="entry name" value="FAD-bd_PCMH_sub1"/>
</dbReference>
<name>A0A420XQY6_9ACTN</name>
<comment type="similarity">
    <text evidence="2">Belongs to the oxygen-dependent FAD-linked oxidoreductase family.</text>
</comment>
<dbReference type="Proteomes" id="UP000281955">
    <property type="component" value="Unassembled WGS sequence"/>
</dbReference>
<evidence type="ECO:0000256" key="3">
    <source>
        <dbReference type="ARBA" id="ARBA00022630"/>
    </source>
</evidence>
<reference evidence="8 9" key="1">
    <citation type="submission" date="2018-10" db="EMBL/GenBank/DDBJ databases">
        <title>Genomic Encyclopedia of Archaeal and Bacterial Type Strains, Phase II (KMG-II): from individual species to whole genera.</title>
        <authorList>
            <person name="Goeker M."/>
        </authorList>
    </citation>
    <scope>NUCLEOTIDE SEQUENCE [LARGE SCALE GENOMIC DNA]</scope>
    <source>
        <strain evidence="8 9">RP-AC37</strain>
    </source>
</reference>